<proteinExistence type="predicted"/>
<dbReference type="InterPro" id="IPR032675">
    <property type="entry name" value="LRR_dom_sf"/>
</dbReference>
<evidence type="ECO:0000313" key="3">
    <source>
        <dbReference type="Proteomes" id="UP001153678"/>
    </source>
</evidence>
<protein>
    <submittedName>
        <fullName evidence="2">11134_t:CDS:1</fullName>
    </submittedName>
</protein>
<dbReference type="AlphaFoldDB" id="A0A9W4WRJ5"/>
<organism evidence="2 3">
    <name type="scientific">Funneliformis geosporum</name>
    <dbReference type="NCBI Taxonomy" id="1117311"/>
    <lineage>
        <taxon>Eukaryota</taxon>
        <taxon>Fungi</taxon>
        <taxon>Fungi incertae sedis</taxon>
        <taxon>Mucoromycota</taxon>
        <taxon>Glomeromycotina</taxon>
        <taxon>Glomeromycetes</taxon>
        <taxon>Glomerales</taxon>
        <taxon>Glomeraceae</taxon>
        <taxon>Funneliformis</taxon>
    </lineage>
</organism>
<dbReference type="EMBL" id="CAMKVN010001083">
    <property type="protein sequence ID" value="CAI2173578.1"/>
    <property type="molecule type" value="Genomic_DNA"/>
</dbReference>
<evidence type="ECO:0000256" key="1">
    <source>
        <dbReference type="SAM" id="Coils"/>
    </source>
</evidence>
<evidence type="ECO:0000313" key="2">
    <source>
        <dbReference type="EMBL" id="CAI2173578.1"/>
    </source>
</evidence>
<accession>A0A9W4WRJ5</accession>
<dbReference type="Gene3D" id="3.80.10.10">
    <property type="entry name" value="Ribonuclease Inhibitor"/>
    <property type="match status" value="1"/>
</dbReference>
<name>A0A9W4WRJ5_9GLOM</name>
<gene>
    <name evidence="2" type="ORF">FWILDA_LOCUS6155</name>
</gene>
<dbReference type="OrthoDB" id="2404189at2759"/>
<feature type="coiled-coil region" evidence="1">
    <location>
        <begin position="228"/>
        <end position="301"/>
    </location>
</feature>
<comment type="caution">
    <text evidence="2">The sequence shown here is derived from an EMBL/GenBank/DDBJ whole genome shotgun (WGS) entry which is preliminary data.</text>
</comment>
<dbReference type="SUPFAM" id="SSF52058">
    <property type="entry name" value="L domain-like"/>
    <property type="match status" value="1"/>
</dbReference>
<keyword evidence="1" id="KW-0175">Coiled coil</keyword>
<feature type="coiled-coil region" evidence="1">
    <location>
        <begin position="339"/>
        <end position="398"/>
    </location>
</feature>
<sequence>MIIMINIQQLFDKRYSETEKKAEEIQFSDLSERIISASELTIKNFPKLKKVNISNVKSLTKLKIINCPQLVGINCQNNVLLTNLDLSECNELMKIQVSSNSLELIKLPTNSETLLYLEINDNNFPSQDLSFLTPYKNLEILDLGNNSNEERVKKGIYNRFCGGIKGTDIDSGLEYLPENLQRLNCLTGIRVEAKVKQIHAICGTSSANNSSFNFDREKYKKFRQEQKIKTEQEEIEKLWAKIQELNEQLTNSNSIIEEKDKKISKLISENEKVKEETKDLLSKKEEVEKELKEKIKKWRCRELEELNNKQSKDYIKERIDWKRSREELEQVIKGGGNKNQVLQQQVASYQDKLKTLQGDLQNNRSNYANFINKNLQIKEKEVEELKKLSKNLQNQVQISPK</sequence>
<keyword evidence="3" id="KW-1185">Reference proteome</keyword>
<reference evidence="2" key="1">
    <citation type="submission" date="2022-08" db="EMBL/GenBank/DDBJ databases">
        <authorList>
            <person name="Kallberg Y."/>
            <person name="Tangrot J."/>
            <person name="Rosling A."/>
        </authorList>
    </citation>
    <scope>NUCLEOTIDE SEQUENCE</scope>
    <source>
        <strain evidence="2">Wild A</strain>
    </source>
</reference>
<dbReference type="Proteomes" id="UP001153678">
    <property type="component" value="Unassembled WGS sequence"/>
</dbReference>